<reference evidence="3 4" key="1">
    <citation type="journal article" date="2016" name="Nat. Commun.">
        <title>Thousands of microbial genomes shed light on interconnected biogeochemical processes in an aquifer system.</title>
        <authorList>
            <person name="Anantharaman K."/>
            <person name="Brown C.T."/>
            <person name="Hug L.A."/>
            <person name="Sharon I."/>
            <person name="Castelle C.J."/>
            <person name="Probst A.J."/>
            <person name="Thomas B.C."/>
            <person name="Singh A."/>
            <person name="Wilkins M.J."/>
            <person name="Karaoz U."/>
            <person name="Brodie E.L."/>
            <person name="Williams K.H."/>
            <person name="Hubbard S.S."/>
            <person name="Banfield J.F."/>
        </authorList>
    </citation>
    <scope>NUCLEOTIDE SEQUENCE [LARGE SCALE GENOMIC DNA]</scope>
</reference>
<feature type="transmembrane region" description="Helical" evidence="1">
    <location>
        <begin position="21"/>
        <end position="39"/>
    </location>
</feature>
<keyword evidence="1" id="KW-1133">Transmembrane helix</keyword>
<dbReference type="Pfam" id="PF06580">
    <property type="entry name" value="His_kinase"/>
    <property type="match status" value="1"/>
</dbReference>
<keyword evidence="1" id="KW-0472">Membrane</keyword>
<proteinExistence type="predicted"/>
<dbReference type="GO" id="GO:0000155">
    <property type="term" value="F:phosphorelay sensor kinase activity"/>
    <property type="evidence" value="ECO:0007669"/>
    <property type="project" value="InterPro"/>
</dbReference>
<gene>
    <name evidence="3" type="ORF">A2637_06430</name>
</gene>
<sequence length="350" mass="39255">MSRTATREHHYLPNFGSFAMAARFLIFAELLAIIITIGRNHIFDEQAWQELSLLSAFALTIAFCSIVVLKLASPLLRRLPPALGSTVVVLLLLAVTAAGTEAIVLALHDLHIIPERWPPWRDSLLMRSLMISAITGTLGMHYLILKYHSDRDAKTQQESRMQALQSRIRPHFLFNSLNSVASLTHSDPKRAEAVLHDLADLFRVLLADARKLVPISAEREISRQYLEIEKLRLGDRLQVKWNVNNIPNSAQVPALTLQPLLENAIYHGIEPRFAGGTIKIDMWAEGGTLNIMISNPLPEVRRDGRGRGNKLAQENTRERLATQFGDAASMQTFEEGGQYHVKVKMPILRG</sequence>
<evidence type="ECO:0000313" key="3">
    <source>
        <dbReference type="EMBL" id="OGI43929.1"/>
    </source>
</evidence>
<comment type="caution">
    <text evidence="3">The sequence shown here is derived from an EMBL/GenBank/DDBJ whole genome shotgun (WGS) entry which is preliminary data.</text>
</comment>
<evidence type="ECO:0000313" key="4">
    <source>
        <dbReference type="Proteomes" id="UP000179360"/>
    </source>
</evidence>
<dbReference type="InterPro" id="IPR036890">
    <property type="entry name" value="HATPase_C_sf"/>
</dbReference>
<feature type="transmembrane region" description="Helical" evidence="1">
    <location>
        <begin position="51"/>
        <end position="71"/>
    </location>
</feature>
<accession>A0A1F6TFR4</accession>
<protein>
    <recommendedName>
        <fullName evidence="2">Signal transduction histidine kinase internal region domain-containing protein</fullName>
    </recommendedName>
</protein>
<dbReference type="AlphaFoldDB" id="A0A1F6TFR4"/>
<dbReference type="InterPro" id="IPR010559">
    <property type="entry name" value="Sig_transdc_His_kin_internal"/>
</dbReference>
<dbReference type="STRING" id="1817764.A2637_06430"/>
<feature type="transmembrane region" description="Helical" evidence="1">
    <location>
        <begin position="83"/>
        <end position="104"/>
    </location>
</feature>
<dbReference type="PANTHER" id="PTHR34220:SF7">
    <property type="entry name" value="SENSOR HISTIDINE KINASE YPDA"/>
    <property type="match status" value="1"/>
</dbReference>
<organism evidence="3 4">
    <name type="scientific">Candidatus Muproteobacteria bacterium RIFCSPHIGHO2_01_FULL_65_16</name>
    <dbReference type="NCBI Taxonomy" id="1817764"/>
    <lineage>
        <taxon>Bacteria</taxon>
        <taxon>Pseudomonadati</taxon>
        <taxon>Pseudomonadota</taxon>
        <taxon>Candidatus Muproteobacteria</taxon>
    </lineage>
</organism>
<dbReference type="SUPFAM" id="SSF55874">
    <property type="entry name" value="ATPase domain of HSP90 chaperone/DNA topoisomerase II/histidine kinase"/>
    <property type="match status" value="1"/>
</dbReference>
<feature type="domain" description="Signal transduction histidine kinase internal region" evidence="2">
    <location>
        <begin position="160"/>
        <end position="237"/>
    </location>
</feature>
<evidence type="ECO:0000259" key="2">
    <source>
        <dbReference type="Pfam" id="PF06580"/>
    </source>
</evidence>
<dbReference type="GO" id="GO:0016020">
    <property type="term" value="C:membrane"/>
    <property type="evidence" value="ECO:0007669"/>
    <property type="project" value="InterPro"/>
</dbReference>
<dbReference type="Gene3D" id="3.30.565.10">
    <property type="entry name" value="Histidine kinase-like ATPase, C-terminal domain"/>
    <property type="match status" value="1"/>
</dbReference>
<dbReference type="PANTHER" id="PTHR34220">
    <property type="entry name" value="SENSOR HISTIDINE KINASE YPDA"/>
    <property type="match status" value="1"/>
</dbReference>
<dbReference type="EMBL" id="MFSY01000127">
    <property type="protein sequence ID" value="OGI43929.1"/>
    <property type="molecule type" value="Genomic_DNA"/>
</dbReference>
<feature type="transmembrane region" description="Helical" evidence="1">
    <location>
        <begin position="124"/>
        <end position="145"/>
    </location>
</feature>
<evidence type="ECO:0000256" key="1">
    <source>
        <dbReference type="SAM" id="Phobius"/>
    </source>
</evidence>
<dbReference type="Proteomes" id="UP000179360">
    <property type="component" value="Unassembled WGS sequence"/>
</dbReference>
<keyword evidence="1" id="KW-0812">Transmembrane</keyword>
<name>A0A1F6TFR4_9PROT</name>
<dbReference type="InterPro" id="IPR050640">
    <property type="entry name" value="Bact_2-comp_sensor_kinase"/>
</dbReference>